<organism evidence="1">
    <name type="scientific">Ovis aries</name>
    <name type="common">Sheep</name>
    <dbReference type="NCBI Taxonomy" id="9940"/>
    <lineage>
        <taxon>Eukaryota</taxon>
        <taxon>Metazoa</taxon>
        <taxon>Chordata</taxon>
        <taxon>Craniata</taxon>
        <taxon>Vertebrata</taxon>
        <taxon>Euteleostomi</taxon>
        <taxon>Mammalia</taxon>
        <taxon>Eutheria</taxon>
        <taxon>Laurasiatheria</taxon>
        <taxon>Artiodactyla</taxon>
        <taxon>Ruminantia</taxon>
        <taxon>Pecora</taxon>
        <taxon>Bovidae</taxon>
        <taxon>Caprinae</taxon>
        <taxon>Ovis</taxon>
    </lineage>
</organism>
<dbReference type="Ensembl" id="ENSOART00020042081.1">
    <property type="protein sequence ID" value="ENSOARP00020043364.1"/>
    <property type="gene ID" value="ENSOARG00020032449.1"/>
</dbReference>
<proteinExistence type="predicted"/>
<evidence type="ECO:0000313" key="1">
    <source>
        <dbReference type="Ensembl" id="ENSOARP00020043364.1"/>
    </source>
</evidence>
<name>A0AC11DD62_SHEEP</name>
<reference evidence="1" key="2">
    <citation type="submission" date="2025-08" db="UniProtKB">
        <authorList>
            <consortium name="Ensembl"/>
        </authorList>
    </citation>
    <scope>IDENTIFICATION</scope>
</reference>
<sequence>MSSMSAVHSNFGSEPVSLLQLLKSYPAQFSSAEKAQEFFKRCMLAVTEDPSLTPFRDEIMVPGGPELQLRATFLRLSPNTMVTPHKKSMLGNGNYDVNVIMAALQTKGYEAVWWDKRRDVGAIALTNVMGFIMNLPSSLCWGPLKLPLKRQHWICVREVGGAYYNLDSKLKMPEWIGGKSELRKFLKHHLRGKNCELLLVVPEEVEAHQSWRADV</sequence>
<reference evidence="1" key="3">
    <citation type="submission" date="2025-09" db="UniProtKB">
        <authorList>
            <consortium name="Ensembl"/>
        </authorList>
    </citation>
    <scope>IDENTIFICATION</scope>
</reference>
<protein>
    <submittedName>
        <fullName evidence="1">Josephin domain containing 1</fullName>
    </submittedName>
</protein>
<accession>A0AC11DD62</accession>
<reference evidence="1" key="1">
    <citation type="submission" date="2020-11" db="EMBL/GenBank/DDBJ databases">
        <authorList>
            <person name="Davenport K.M."/>
            <person name="Bickhart D.M."/>
            <person name="Smith T.P.L."/>
            <person name="Murdoch B.M."/>
            <person name="Rosen B.D."/>
        </authorList>
    </citation>
    <scope>NUCLEOTIDE SEQUENCE [LARGE SCALE GENOMIC DNA]</scope>
    <source>
        <strain evidence="1">OAR_USU_Benz2616</strain>
    </source>
</reference>
<gene>
    <name evidence="1" type="primary">JOSD1</name>
</gene>